<name>A0A1B2HDU1_9PSEU</name>
<dbReference type="InterPro" id="IPR010071">
    <property type="entry name" value="AA_adenyl_dom"/>
</dbReference>
<dbReference type="PROSITE" id="PS00455">
    <property type="entry name" value="AMP_BINDING"/>
    <property type="match status" value="1"/>
</dbReference>
<dbReference type="Gene3D" id="3.30.300.30">
    <property type="match status" value="2"/>
</dbReference>
<dbReference type="InterPro" id="IPR020459">
    <property type="entry name" value="AMP-binding"/>
</dbReference>
<dbReference type="GO" id="GO:0005737">
    <property type="term" value="C:cytoplasm"/>
    <property type="evidence" value="ECO:0007669"/>
    <property type="project" value="TreeGrafter"/>
</dbReference>
<dbReference type="PANTHER" id="PTHR45527:SF1">
    <property type="entry name" value="FATTY ACID SYNTHASE"/>
    <property type="match status" value="1"/>
</dbReference>
<dbReference type="PRINTS" id="PR00154">
    <property type="entry name" value="AMPBINDING"/>
</dbReference>
<dbReference type="SUPFAM" id="SSF47336">
    <property type="entry name" value="ACP-like"/>
    <property type="match status" value="1"/>
</dbReference>
<evidence type="ECO:0000313" key="6">
    <source>
        <dbReference type="Proteomes" id="UP000093053"/>
    </source>
</evidence>
<dbReference type="Pfam" id="PF00550">
    <property type="entry name" value="PP-binding"/>
    <property type="match status" value="1"/>
</dbReference>
<dbReference type="GO" id="GO:0044550">
    <property type="term" value="P:secondary metabolite biosynthetic process"/>
    <property type="evidence" value="ECO:0007669"/>
    <property type="project" value="TreeGrafter"/>
</dbReference>
<keyword evidence="3" id="KW-0597">Phosphoprotein</keyword>
<dbReference type="InterPro" id="IPR000415">
    <property type="entry name" value="Nitroreductase-like"/>
</dbReference>
<dbReference type="STRING" id="1586287.BBK82_06850"/>
<dbReference type="FunFam" id="3.40.50.980:FF:000001">
    <property type="entry name" value="Non-ribosomal peptide synthetase"/>
    <property type="match status" value="1"/>
</dbReference>
<dbReference type="SUPFAM" id="SSF53474">
    <property type="entry name" value="alpha/beta-Hydrolases"/>
    <property type="match status" value="1"/>
</dbReference>
<comment type="cofactor">
    <cofactor evidence="1">
        <name>pantetheine 4'-phosphate</name>
        <dbReference type="ChEBI" id="CHEBI:47942"/>
    </cofactor>
</comment>
<proteinExistence type="predicted"/>
<dbReference type="InterPro" id="IPR045851">
    <property type="entry name" value="AMP-bd_C_sf"/>
</dbReference>
<dbReference type="InterPro" id="IPR029058">
    <property type="entry name" value="AB_hydrolase_fold"/>
</dbReference>
<dbReference type="PANTHER" id="PTHR45527">
    <property type="entry name" value="NONRIBOSOMAL PEPTIDE SYNTHETASE"/>
    <property type="match status" value="1"/>
</dbReference>
<dbReference type="InterPro" id="IPR006162">
    <property type="entry name" value="Ppantetheine_attach_site"/>
</dbReference>
<dbReference type="CDD" id="cd05930">
    <property type="entry name" value="A_NRPS"/>
    <property type="match status" value="1"/>
</dbReference>
<dbReference type="PROSITE" id="PS00012">
    <property type="entry name" value="PHOSPHOPANTETHEINE"/>
    <property type="match status" value="1"/>
</dbReference>
<dbReference type="Proteomes" id="UP000093053">
    <property type="component" value="Chromosome"/>
</dbReference>
<dbReference type="SUPFAM" id="SSF56801">
    <property type="entry name" value="Acetyl-CoA synthetase-like"/>
    <property type="match status" value="1"/>
</dbReference>
<dbReference type="OrthoDB" id="2472181at2"/>
<dbReference type="Pfam" id="PF00975">
    <property type="entry name" value="Thioesterase"/>
    <property type="match status" value="1"/>
</dbReference>
<dbReference type="InterPro" id="IPR020845">
    <property type="entry name" value="AMP-binding_CS"/>
</dbReference>
<gene>
    <name evidence="5" type="ORF">BBK82_06850</name>
</gene>
<dbReference type="InterPro" id="IPR009081">
    <property type="entry name" value="PP-bd_ACP"/>
</dbReference>
<evidence type="ECO:0000256" key="3">
    <source>
        <dbReference type="ARBA" id="ARBA00022553"/>
    </source>
</evidence>
<evidence type="ECO:0000256" key="2">
    <source>
        <dbReference type="ARBA" id="ARBA00022450"/>
    </source>
</evidence>
<dbReference type="FunFam" id="3.40.50.12780:FF:000012">
    <property type="entry name" value="Non-ribosomal peptide synthetase"/>
    <property type="match status" value="1"/>
</dbReference>
<evidence type="ECO:0000313" key="5">
    <source>
        <dbReference type="EMBL" id="ANZ35846.1"/>
    </source>
</evidence>
<reference evidence="5 6" key="1">
    <citation type="submission" date="2016-07" db="EMBL/GenBank/DDBJ databases">
        <title>Complete genome sequence of the Lentzea guizhouensis DHS C013.</title>
        <authorList>
            <person name="Cao C."/>
        </authorList>
    </citation>
    <scope>NUCLEOTIDE SEQUENCE [LARGE SCALE GENOMIC DNA]</scope>
    <source>
        <strain evidence="5 6">DHS C013</strain>
    </source>
</reference>
<dbReference type="Gene3D" id="3.40.50.12780">
    <property type="entry name" value="N-terminal domain of ligase-like"/>
    <property type="match status" value="1"/>
</dbReference>
<dbReference type="Gene3D" id="1.10.1200.10">
    <property type="entry name" value="ACP-like"/>
    <property type="match status" value="1"/>
</dbReference>
<evidence type="ECO:0000256" key="1">
    <source>
        <dbReference type="ARBA" id="ARBA00001957"/>
    </source>
</evidence>
<dbReference type="Gene3D" id="3.40.109.10">
    <property type="entry name" value="NADH Oxidase"/>
    <property type="match status" value="1"/>
</dbReference>
<organism evidence="5 6">
    <name type="scientific">Lentzea guizhouensis</name>
    <dbReference type="NCBI Taxonomy" id="1586287"/>
    <lineage>
        <taxon>Bacteria</taxon>
        <taxon>Bacillati</taxon>
        <taxon>Actinomycetota</taxon>
        <taxon>Actinomycetes</taxon>
        <taxon>Pseudonocardiales</taxon>
        <taxon>Pseudonocardiaceae</taxon>
        <taxon>Lentzea</taxon>
    </lineage>
</organism>
<dbReference type="Gene3D" id="3.40.50.1820">
    <property type="entry name" value="alpha/beta hydrolase"/>
    <property type="match status" value="1"/>
</dbReference>
<dbReference type="InterPro" id="IPR042099">
    <property type="entry name" value="ANL_N_sf"/>
</dbReference>
<dbReference type="GO" id="GO:0043041">
    <property type="term" value="P:amino acid activation for nonribosomal peptide biosynthetic process"/>
    <property type="evidence" value="ECO:0007669"/>
    <property type="project" value="TreeGrafter"/>
</dbReference>
<dbReference type="Pfam" id="PF00501">
    <property type="entry name" value="AMP-binding"/>
    <property type="match status" value="1"/>
</dbReference>
<dbReference type="GO" id="GO:0016491">
    <property type="term" value="F:oxidoreductase activity"/>
    <property type="evidence" value="ECO:0007669"/>
    <property type="project" value="InterPro"/>
</dbReference>
<dbReference type="KEGG" id="led:BBK82_06850"/>
<dbReference type="InterPro" id="IPR000873">
    <property type="entry name" value="AMP-dep_synth/lig_dom"/>
</dbReference>
<accession>A0A1B2HDU1</accession>
<dbReference type="InterPro" id="IPR020806">
    <property type="entry name" value="PKS_PP-bd"/>
</dbReference>
<keyword evidence="2" id="KW-0596">Phosphopantetheine</keyword>
<dbReference type="EMBL" id="CP016793">
    <property type="protein sequence ID" value="ANZ35846.1"/>
    <property type="molecule type" value="Genomic_DNA"/>
</dbReference>
<dbReference type="PROSITE" id="PS50075">
    <property type="entry name" value="CARRIER"/>
    <property type="match status" value="1"/>
</dbReference>
<dbReference type="InterPro" id="IPR036736">
    <property type="entry name" value="ACP-like_sf"/>
</dbReference>
<evidence type="ECO:0000259" key="4">
    <source>
        <dbReference type="PROSITE" id="PS50075"/>
    </source>
</evidence>
<dbReference type="GO" id="GO:0031177">
    <property type="term" value="F:phosphopantetheine binding"/>
    <property type="evidence" value="ECO:0007669"/>
    <property type="project" value="InterPro"/>
</dbReference>
<sequence>MSNAASVDRTQLDGGCLPDLLRKQVEEHPDRTAVVVGENSTSYGELFEQSSALATHLRRLGITADDCVGMFVEPSLDLVVGAWGILCSGGAYLPLSPEYPEERLRYMIEDSRTKVVVTQPELKARLTELAPSGTRVVTLADCDEAFDDGFSPAHDSLAYIIYTSGSTGKPKGVMIEHRSIVNQMLWLHDEHGIDGTKRVVQKTPMSFDAAQWEILAPAVGSTVVMGQPGIYRDPEMLIGTIRQHGVTTLQCVPTLLQALIDTEEFHTCTSLEQIFSGGEALSRTLAVSATGTMPHTRLINLYGPTETTINSSSFTVDPTKLADAPKSISIGAPVANTTYLVLDENRDVVPLGEIGELYIGGIQVARGYLHQPELTAERFVDGMFRTGDLVTRNSDGTVQFAGRADSQVKLRGYRVELDEIRLAIETHDWVRNAAVIVKSDERTGFQNLIACVELNPKEAALMDQGNAGAHHQSKASRLQVRAQLSNPGVRDDLGGREAFELPGEEASCLQRKVVFSRKSYRFYEGGAVTAADLAALLGRTVEAVGSKDPKSVRFAELGEILRYFGAHYSDQRLLPKYGYASPGSLYATQIYLELHHIAGLPAGLYYYHPLRHQLVQISRVEEQEPQVKLHFIGRKAAIEGVYQNNIAEVLEIETGHMVGLFEEVLPGYGLDLHAAAHTPQTKDLLDVADEDYYLGTFQLSAYTGPRTDSVDVYVQTHPGKVEGLPAGQYRYRAGEFERVSDELVLRKHVIAINQAVYERASFGVTVVSRATEPWREYVDLGRAMHRLSANDVDLGFMSSGYSSKSGNDLPSAKRINGVLAEIGEEPGPSYFFLGGKVSYAQRRSPGMNEDVVHMKGPAELIRDDLVNFLPDYMIPNKVVVLDALPITANGKIDVKALEKSDKTNADDNDRPFVAPRTTTERRISELWKKLMKRETVSTHDDFFETGGNSLIAVGLVNRINKDFGTSLPLQVLFESPTIEQLSRRVDGVHEGPISRLVPMQSGTGAPVFCWPGLGGYPMNLRTLASKSETTFYGVQAHGINEGETPYRTIREMAAADIEAIKKIQPEGPYTLWGYSFGARVAFETAHQLEQAGHEVRNLFLIAPGSPKVRDERDSNEATYDNKAFVTILFSVFAGSITDPRLQQCLQVAQDEESFAAFISGEFRDLDGELVRRIIRIVTETFSFKYTFSELAERTVTAPITIFKARGDDYSFIEGSEGFSVVPPVIVDLEADHYSLLREPDIDELMTAIGASQVRQQVELHAPQHVPVLLTDEQMSELIEAVTKAVTLAIGGRS</sequence>
<protein>
    <submittedName>
        <fullName evidence="5">Amino acid adenylation protein</fullName>
    </submittedName>
</protein>
<dbReference type="InterPro" id="IPR001031">
    <property type="entry name" value="Thioesterase"/>
</dbReference>
<dbReference type="SMART" id="SM00823">
    <property type="entry name" value="PKS_PP"/>
    <property type="match status" value="1"/>
</dbReference>
<feature type="domain" description="Carrier" evidence="4">
    <location>
        <begin position="914"/>
        <end position="989"/>
    </location>
</feature>
<dbReference type="RefSeq" id="WP_065914254.1">
    <property type="nucleotide sequence ID" value="NZ_CP016793.1"/>
</dbReference>
<dbReference type="NCBIfam" id="TIGR01733">
    <property type="entry name" value="AA-adenyl-dom"/>
    <property type="match status" value="1"/>
</dbReference>
<keyword evidence="6" id="KW-1185">Reference proteome</keyword>